<keyword evidence="1" id="KW-0472">Membrane</keyword>
<evidence type="ECO:0000313" key="2">
    <source>
        <dbReference type="EMBL" id="RJG21377.1"/>
    </source>
</evidence>
<dbReference type="RefSeq" id="WP_119795612.1">
    <property type="nucleotide sequence ID" value="NZ_QYZD01000025.1"/>
</dbReference>
<gene>
    <name evidence="2" type="ORF">DQX05_22015</name>
</gene>
<sequence length="98" mass="11338">MILSKRLSLPRFSDGDDMLPALPTPEAIEDWMFSGLAILQKYGVLLTLILSLMFLIFNRLAKAKKNPQVARFWSLLAWGMIFLTILFSILPYMILHFY</sequence>
<keyword evidence="1" id="KW-0812">Transmembrane</keyword>
<keyword evidence="1" id="KW-1133">Transmembrane helix</keyword>
<dbReference type="AlphaFoldDB" id="A0A3A3GYS8"/>
<proteinExistence type="predicted"/>
<evidence type="ECO:0000313" key="3">
    <source>
        <dbReference type="Proteomes" id="UP000266177"/>
    </source>
</evidence>
<protein>
    <submittedName>
        <fullName evidence="2">Uncharacterized protein</fullName>
    </submittedName>
</protein>
<accession>A0A3A3GYS8</accession>
<reference evidence="2 3" key="1">
    <citation type="submission" date="2018-09" db="EMBL/GenBank/DDBJ databases">
        <title>Paenibacillus SK2017-BO5.</title>
        <authorList>
            <person name="Piskunova J.V."/>
            <person name="Dubiley S.A."/>
            <person name="Severinov K.V."/>
        </authorList>
    </citation>
    <scope>NUCLEOTIDE SEQUENCE [LARGE SCALE GENOMIC DNA]</scope>
    <source>
        <strain evidence="2 3">BO5</strain>
    </source>
</reference>
<feature type="transmembrane region" description="Helical" evidence="1">
    <location>
        <begin position="42"/>
        <end position="60"/>
    </location>
</feature>
<name>A0A3A3GYS8_PANTH</name>
<feature type="transmembrane region" description="Helical" evidence="1">
    <location>
        <begin position="72"/>
        <end position="95"/>
    </location>
</feature>
<comment type="caution">
    <text evidence="2">The sequence shown here is derived from an EMBL/GenBank/DDBJ whole genome shotgun (WGS) entry which is preliminary data.</text>
</comment>
<dbReference type="EMBL" id="QYZD01000025">
    <property type="protein sequence ID" value="RJG21377.1"/>
    <property type="molecule type" value="Genomic_DNA"/>
</dbReference>
<organism evidence="2 3">
    <name type="scientific">Paenibacillus thiaminolyticus</name>
    <name type="common">Bacillus thiaminolyticus</name>
    <dbReference type="NCBI Taxonomy" id="49283"/>
    <lineage>
        <taxon>Bacteria</taxon>
        <taxon>Bacillati</taxon>
        <taxon>Bacillota</taxon>
        <taxon>Bacilli</taxon>
        <taxon>Bacillales</taxon>
        <taxon>Paenibacillaceae</taxon>
        <taxon>Paenibacillus</taxon>
    </lineage>
</organism>
<dbReference type="Proteomes" id="UP000266177">
    <property type="component" value="Unassembled WGS sequence"/>
</dbReference>
<dbReference type="OrthoDB" id="2679693at2"/>
<evidence type="ECO:0000256" key="1">
    <source>
        <dbReference type="SAM" id="Phobius"/>
    </source>
</evidence>